<sequence>MGEYVPYVISATDRSGLLVIVATLFMSWMVIVCLIRLYMRLDMNGPVRVDDLVVFAGGVLGIAHVGTIMHGVSHGLGRSQDETSAPDLQSAAQALYAANILFLVGHGAAKASVGFLLHRLGRDKGYLLACKIILLATVLWTIVSVFAVALTCTAQHQWSSEEHCHGVDVAWKVVTAFDVTIEAVLILLSVVLVWGIQMRLNEKATVIFAFATRISVIVLIIIRQTYLNTSLFHPNAPLHLSSALVVTTVLLHCSIMVATIPCLKPFIIAFNTGWGQGAAGSKGTAYHKQSATSASGTASQTRRPRSCWVEEEGLHLSASRESQESQHSRQLIIHQTQEWVVEETYEMKPIR</sequence>
<feature type="transmembrane region" description="Helical" evidence="1">
    <location>
        <begin position="128"/>
        <end position="149"/>
    </location>
</feature>
<evidence type="ECO:0000313" key="3">
    <source>
        <dbReference type="EMBL" id="KAE8382354.1"/>
    </source>
</evidence>
<dbReference type="PANTHER" id="PTHR39614:SF2">
    <property type="entry name" value="INTEGRAL MEMBRANE PROTEIN"/>
    <property type="match status" value="1"/>
</dbReference>
<protein>
    <recommendedName>
        <fullName evidence="2">Rhodopsin domain-containing protein</fullName>
    </recommendedName>
</protein>
<name>A0A5N7BKN9_9EURO</name>
<keyword evidence="1" id="KW-0812">Transmembrane</keyword>
<dbReference type="EMBL" id="ML736163">
    <property type="protein sequence ID" value="KAE8382354.1"/>
    <property type="molecule type" value="Genomic_DNA"/>
</dbReference>
<feature type="transmembrane region" description="Helical" evidence="1">
    <location>
        <begin position="169"/>
        <end position="194"/>
    </location>
</feature>
<feature type="transmembrane region" description="Helical" evidence="1">
    <location>
        <begin position="93"/>
        <end position="116"/>
    </location>
</feature>
<reference evidence="3 4" key="1">
    <citation type="submission" date="2019-04" db="EMBL/GenBank/DDBJ databases">
        <title>Friends and foes A comparative genomics studyof 23 Aspergillus species from section Flavi.</title>
        <authorList>
            <consortium name="DOE Joint Genome Institute"/>
            <person name="Kjaerbolling I."/>
            <person name="Vesth T."/>
            <person name="Frisvad J.C."/>
            <person name="Nybo J.L."/>
            <person name="Theobald S."/>
            <person name="Kildgaard S."/>
            <person name="Isbrandt T."/>
            <person name="Kuo A."/>
            <person name="Sato A."/>
            <person name="Lyhne E.K."/>
            <person name="Kogle M.E."/>
            <person name="Wiebenga A."/>
            <person name="Kun R.S."/>
            <person name="Lubbers R.J."/>
            <person name="Makela M.R."/>
            <person name="Barry K."/>
            <person name="Chovatia M."/>
            <person name="Clum A."/>
            <person name="Daum C."/>
            <person name="Haridas S."/>
            <person name="He G."/>
            <person name="LaButti K."/>
            <person name="Lipzen A."/>
            <person name="Mondo S."/>
            <person name="Riley R."/>
            <person name="Salamov A."/>
            <person name="Simmons B.A."/>
            <person name="Magnuson J.K."/>
            <person name="Henrissat B."/>
            <person name="Mortensen U.H."/>
            <person name="Larsen T.O."/>
            <person name="Devries R.P."/>
            <person name="Grigoriev I.V."/>
            <person name="Machida M."/>
            <person name="Baker S.E."/>
            <person name="Andersen M.R."/>
        </authorList>
    </citation>
    <scope>NUCLEOTIDE SEQUENCE [LARGE SCALE GENOMIC DNA]</scope>
    <source>
        <strain evidence="3 4">IBT 29228</strain>
    </source>
</reference>
<gene>
    <name evidence="3" type="ORF">BDV26DRAFT_278141</name>
</gene>
<organism evidence="3 4">
    <name type="scientific">Aspergillus bertholletiae</name>
    <dbReference type="NCBI Taxonomy" id="1226010"/>
    <lineage>
        <taxon>Eukaryota</taxon>
        <taxon>Fungi</taxon>
        <taxon>Dikarya</taxon>
        <taxon>Ascomycota</taxon>
        <taxon>Pezizomycotina</taxon>
        <taxon>Eurotiomycetes</taxon>
        <taxon>Eurotiomycetidae</taxon>
        <taxon>Eurotiales</taxon>
        <taxon>Aspergillaceae</taxon>
        <taxon>Aspergillus</taxon>
        <taxon>Aspergillus subgen. Circumdati</taxon>
    </lineage>
</organism>
<feature type="transmembrane region" description="Helical" evidence="1">
    <location>
        <begin position="238"/>
        <end position="260"/>
    </location>
</feature>
<accession>A0A5N7BKN9</accession>
<dbReference type="PANTHER" id="PTHR39614">
    <property type="entry name" value="INTEGRAL MEMBRANE PROTEIN"/>
    <property type="match status" value="1"/>
</dbReference>
<feature type="transmembrane region" description="Helical" evidence="1">
    <location>
        <begin position="206"/>
        <end position="226"/>
    </location>
</feature>
<keyword evidence="1" id="KW-1133">Transmembrane helix</keyword>
<dbReference type="Pfam" id="PF20684">
    <property type="entry name" value="Fung_rhodopsin"/>
    <property type="match status" value="1"/>
</dbReference>
<keyword evidence="1" id="KW-0472">Membrane</keyword>
<evidence type="ECO:0000313" key="4">
    <source>
        <dbReference type="Proteomes" id="UP000326198"/>
    </source>
</evidence>
<feature type="transmembrane region" description="Helical" evidence="1">
    <location>
        <begin position="51"/>
        <end position="73"/>
    </location>
</feature>
<feature type="transmembrane region" description="Helical" evidence="1">
    <location>
        <begin position="16"/>
        <end position="39"/>
    </location>
</feature>
<dbReference type="InterPro" id="IPR049326">
    <property type="entry name" value="Rhodopsin_dom_fungi"/>
</dbReference>
<dbReference type="OrthoDB" id="3918601at2759"/>
<dbReference type="AlphaFoldDB" id="A0A5N7BKN9"/>
<proteinExistence type="predicted"/>
<evidence type="ECO:0000259" key="2">
    <source>
        <dbReference type="Pfam" id="PF20684"/>
    </source>
</evidence>
<evidence type="ECO:0000256" key="1">
    <source>
        <dbReference type="SAM" id="Phobius"/>
    </source>
</evidence>
<feature type="domain" description="Rhodopsin" evidence="2">
    <location>
        <begin position="35"/>
        <end position="267"/>
    </location>
</feature>
<keyword evidence="4" id="KW-1185">Reference proteome</keyword>
<dbReference type="Proteomes" id="UP000326198">
    <property type="component" value="Unassembled WGS sequence"/>
</dbReference>